<dbReference type="PRINTS" id="PR01399">
    <property type="entry name" value="ENTSNTHTASED"/>
</dbReference>
<keyword evidence="17" id="KW-1185">Reference proteome</keyword>
<gene>
    <name evidence="16" type="ORF">SCL_1808</name>
</gene>
<evidence type="ECO:0000256" key="4">
    <source>
        <dbReference type="ARBA" id="ARBA00011503"/>
    </source>
</evidence>
<dbReference type="GO" id="GO:0009239">
    <property type="term" value="P:enterobactin biosynthetic process"/>
    <property type="evidence" value="ECO:0007669"/>
    <property type="project" value="UniProtKB-UniPathway"/>
</dbReference>
<feature type="binding site" evidence="12">
    <location>
        <position position="162"/>
    </location>
    <ligand>
        <name>CoA</name>
        <dbReference type="ChEBI" id="CHEBI:57287"/>
    </ligand>
</feature>
<dbReference type="Pfam" id="PF17837">
    <property type="entry name" value="4PPT_N"/>
    <property type="match status" value="1"/>
</dbReference>
<dbReference type="GO" id="GO:0008897">
    <property type="term" value="F:holo-[acyl-carrier-protein] synthase activity"/>
    <property type="evidence" value="ECO:0007669"/>
    <property type="project" value="InterPro"/>
</dbReference>
<evidence type="ECO:0000313" key="16">
    <source>
        <dbReference type="EMBL" id="BAV34106.1"/>
    </source>
</evidence>
<evidence type="ECO:0000256" key="1">
    <source>
        <dbReference type="ARBA" id="ARBA00003937"/>
    </source>
</evidence>
<keyword evidence="6 16" id="KW-0808">Transferase</keyword>
<evidence type="ECO:0000256" key="7">
    <source>
        <dbReference type="ARBA" id="ARBA00023191"/>
    </source>
</evidence>
<sequence>MAGLFPPGVAAAELRMAGDPSLLFPDEARYLGRAVAKRTREFTAGRLCARRALAEFGVTGYPLRMNRDRRPRWPAPVIGSITHTDGMSGAVVACRKHYRAIGLDMEIVGRVTPEIWPVICTPVETAWLAALRQPEQDRCAALIFSAKESFYKCQYGVTRQWLEFDAVTLDLPSNYASAGCFVLRPRMKIALLEHDARPWVGRYEFHGSLVVTGVVLEAR</sequence>
<evidence type="ECO:0000256" key="2">
    <source>
        <dbReference type="ARBA" id="ARBA00004993"/>
    </source>
</evidence>
<dbReference type="PANTHER" id="PTHR38096">
    <property type="entry name" value="ENTEROBACTIN SYNTHASE COMPONENT D"/>
    <property type="match status" value="1"/>
</dbReference>
<accession>A0A1B4XH21</accession>
<dbReference type="InParanoid" id="A0A1B4XH21"/>
<name>A0A1B4XH21_9GAMM</name>
<dbReference type="InterPro" id="IPR041354">
    <property type="entry name" value="4PPT_N"/>
</dbReference>
<feature type="binding site" evidence="13">
    <location>
        <position position="106"/>
    </location>
    <ligand>
        <name>Mg(2+)</name>
        <dbReference type="ChEBI" id="CHEBI:18420"/>
    </ligand>
</feature>
<evidence type="ECO:0000259" key="14">
    <source>
        <dbReference type="Pfam" id="PF01648"/>
    </source>
</evidence>
<protein>
    <recommendedName>
        <fullName evidence="5">Enterobactin synthase component D</fullName>
    </recommendedName>
    <alternativeName>
        <fullName evidence="8">4'-phosphopantetheinyl transferase EntD</fullName>
    </alternativeName>
    <alternativeName>
        <fullName evidence="9">Enterochelin synthase D</fullName>
    </alternativeName>
</protein>
<proteinExistence type="inferred from homology"/>
<comment type="cofactor">
    <cofactor evidence="13">
        <name>Mg(2+)</name>
        <dbReference type="ChEBI" id="CHEBI:18420"/>
    </cofactor>
</comment>
<dbReference type="KEGG" id="slim:SCL_1808"/>
<dbReference type="InterPro" id="IPR003542">
    <property type="entry name" value="Enbac_synth_compD-like"/>
</dbReference>
<comment type="similarity">
    <text evidence="3">Belongs to the P-Pant transferase superfamily. EntD family.</text>
</comment>
<feature type="binding site" evidence="12">
    <location>
        <position position="152"/>
    </location>
    <ligand>
        <name>CoA</name>
        <dbReference type="ChEBI" id="CHEBI:57287"/>
    </ligand>
</feature>
<comment type="pathway">
    <text evidence="2">Siderophore biosynthesis; enterobactin biosynthesis.</text>
</comment>
<dbReference type="InterPro" id="IPR037143">
    <property type="entry name" value="4-PPantetheinyl_Trfase_dom_sf"/>
</dbReference>
<feature type="binding site" evidence="13">
    <location>
        <position position="104"/>
    </location>
    <ligand>
        <name>Mg(2+)</name>
        <dbReference type="ChEBI" id="CHEBI:18420"/>
    </ligand>
</feature>
<feature type="binding site" evidence="12">
    <location>
        <position position="104"/>
    </location>
    <ligand>
        <name>CoA</name>
        <dbReference type="ChEBI" id="CHEBI:57287"/>
    </ligand>
</feature>
<comment type="catalytic activity">
    <reaction evidence="11">
        <text>apo-[peptidyl-carrier protein] + CoA = holo-[peptidyl-carrier protein] + adenosine 3',5'-bisphosphate + H(+)</text>
        <dbReference type="Rhea" id="RHEA:46228"/>
        <dbReference type="Rhea" id="RHEA-COMP:11479"/>
        <dbReference type="Rhea" id="RHEA-COMP:11480"/>
        <dbReference type="ChEBI" id="CHEBI:15378"/>
        <dbReference type="ChEBI" id="CHEBI:29999"/>
        <dbReference type="ChEBI" id="CHEBI:57287"/>
        <dbReference type="ChEBI" id="CHEBI:58343"/>
        <dbReference type="ChEBI" id="CHEBI:64479"/>
    </reaction>
</comment>
<feature type="domain" description="4'-phosphopantetheinyl transferase N-terminal" evidence="15">
    <location>
        <begin position="27"/>
        <end position="93"/>
    </location>
</feature>
<dbReference type="PANTHER" id="PTHR38096:SF1">
    <property type="entry name" value="ENTEROBACTIN SYNTHASE COMPONENT D"/>
    <property type="match status" value="1"/>
</dbReference>
<dbReference type="Gene3D" id="3.90.470.20">
    <property type="entry name" value="4'-phosphopantetheinyl transferase domain"/>
    <property type="match status" value="2"/>
</dbReference>
<evidence type="ECO:0000256" key="11">
    <source>
        <dbReference type="ARBA" id="ARBA00049191"/>
    </source>
</evidence>
<dbReference type="GO" id="GO:0000287">
    <property type="term" value="F:magnesium ion binding"/>
    <property type="evidence" value="ECO:0007669"/>
    <property type="project" value="InterPro"/>
</dbReference>
<evidence type="ECO:0000256" key="12">
    <source>
        <dbReference type="PIRSR" id="PIRSR603542-1"/>
    </source>
</evidence>
<evidence type="ECO:0000256" key="8">
    <source>
        <dbReference type="ARBA" id="ARBA00029894"/>
    </source>
</evidence>
<dbReference type="EMBL" id="AP014879">
    <property type="protein sequence ID" value="BAV34106.1"/>
    <property type="molecule type" value="Genomic_DNA"/>
</dbReference>
<dbReference type="SUPFAM" id="SSF56214">
    <property type="entry name" value="4'-phosphopantetheinyl transferase"/>
    <property type="match status" value="1"/>
</dbReference>
<evidence type="ECO:0000313" key="17">
    <source>
        <dbReference type="Proteomes" id="UP000243180"/>
    </source>
</evidence>
<dbReference type="FunCoup" id="A0A1B4XH21">
    <property type="interactions" value="8"/>
</dbReference>
<evidence type="ECO:0000256" key="10">
    <source>
        <dbReference type="ARBA" id="ARBA00049176"/>
    </source>
</evidence>
<feature type="binding site" evidence="12">
    <location>
        <begin position="82"/>
        <end position="83"/>
    </location>
    <ligand>
        <name>CoA</name>
        <dbReference type="ChEBI" id="CHEBI:57287"/>
    </ligand>
</feature>
<evidence type="ECO:0000259" key="15">
    <source>
        <dbReference type="Pfam" id="PF17837"/>
    </source>
</evidence>
<dbReference type="InterPro" id="IPR008278">
    <property type="entry name" value="4-PPantetheinyl_Trfase_dom"/>
</dbReference>
<comment type="catalytic activity">
    <reaction evidence="10">
        <text>apo-[aryl-carrier protein] + CoA = holo-[aryl-carrier protein] + adenosine 3',5'-bisphosphate + H(+)</text>
        <dbReference type="Rhea" id="RHEA:48404"/>
        <dbReference type="Rhea" id="RHEA-COMP:15903"/>
        <dbReference type="Rhea" id="RHEA-COMP:17557"/>
        <dbReference type="ChEBI" id="CHEBI:15378"/>
        <dbReference type="ChEBI" id="CHEBI:29999"/>
        <dbReference type="ChEBI" id="CHEBI:57287"/>
        <dbReference type="ChEBI" id="CHEBI:58343"/>
        <dbReference type="ChEBI" id="CHEBI:64479"/>
    </reaction>
</comment>
<feature type="binding site" evidence="12">
    <location>
        <position position="38"/>
    </location>
    <ligand>
        <name>CoA</name>
        <dbReference type="ChEBI" id="CHEBI:57287"/>
    </ligand>
</feature>
<dbReference type="AlphaFoldDB" id="A0A1B4XH21"/>
<keyword evidence="7" id="KW-0259">Enterobactin biosynthesis</keyword>
<feature type="binding site" evidence="12">
    <location>
        <position position="148"/>
    </location>
    <ligand>
        <name>CoA</name>
        <dbReference type="ChEBI" id="CHEBI:57287"/>
    </ligand>
</feature>
<dbReference type="Proteomes" id="UP000243180">
    <property type="component" value="Chromosome"/>
</dbReference>
<feature type="binding site" evidence="12">
    <location>
        <position position="46"/>
    </location>
    <ligand>
        <name>CoA</name>
        <dbReference type="ChEBI" id="CHEBI:57287"/>
    </ligand>
</feature>
<comment type="subunit">
    <text evidence="4">EntB, EntD, EntE, and EntF form a multienzyme complex called enterobactin synthase.</text>
</comment>
<evidence type="ECO:0000256" key="9">
    <source>
        <dbReference type="ARBA" id="ARBA00031996"/>
    </source>
</evidence>
<evidence type="ECO:0000256" key="5">
    <source>
        <dbReference type="ARBA" id="ARBA00019087"/>
    </source>
</evidence>
<evidence type="ECO:0000256" key="3">
    <source>
        <dbReference type="ARBA" id="ARBA00008342"/>
    </source>
</evidence>
<dbReference type="GO" id="GO:0009366">
    <property type="term" value="C:enterobactin synthetase complex"/>
    <property type="evidence" value="ECO:0007669"/>
    <property type="project" value="InterPro"/>
</dbReference>
<comment type="function">
    <text evidence="1">Involved in the biosynthesis of the siderophore enterobactin (enterochelin), which is a macrocyclic trimeric lactone of N-(2,3-dihydroxybenzoyl)-serine. The serine trilactone serves as a scaffolding for the three catechol functionalities that provide hexadentate coordination for the tightly ligated iron(2+) atoms. Plays an essential role in the assembly of the enterobactin by catalyzing the transfer of the 4'-phosphopantetheine (Ppant) moiety from coenzyme A to the apo-domains of both EntB (ArCP domain) and EntF (PCP domain) to yield their holo-forms which make them competent for the activation of 2,3-dihydroxybenzoate (DHB) and L-serine, respectively.</text>
</comment>
<keyword evidence="13" id="KW-0460">Magnesium</keyword>
<feature type="domain" description="4'-phosphopantetheinyl transferase" evidence="14">
    <location>
        <begin position="100"/>
        <end position="173"/>
    </location>
</feature>
<dbReference type="GO" id="GO:0005886">
    <property type="term" value="C:plasma membrane"/>
    <property type="evidence" value="ECO:0007669"/>
    <property type="project" value="TreeGrafter"/>
</dbReference>
<evidence type="ECO:0000256" key="6">
    <source>
        <dbReference type="ARBA" id="ARBA00022679"/>
    </source>
</evidence>
<keyword evidence="13" id="KW-0479">Metal-binding</keyword>
<reference evidence="16 17" key="1">
    <citation type="submission" date="2015-05" db="EMBL/GenBank/DDBJ databases">
        <title>Complete genome sequence of a sulfur-oxidizing gammaproteobacterium strain HA5.</title>
        <authorList>
            <person name="Miura A."/>
            <person name="Kojima H."/>
            <person name="Fukui M."/>
        </authorList>
    </citation>
    <scope>NUCLEOTIDE SEQUENCE [LARGE SCALE GENOMIC DNA]</scope>
    <source>
        <strain evidence="16 17">HA5</strain>
    </source>
</reference>
<organism evidence="16 17">
    <name type="scientific">Sulfuricaulis limicola</name>
    <dbReference type="NCBI Taxonomy" id="1620215"/>
    <lineage>
        <taxon>Bacteria</taxon>
        <taxon>Pseudomonadati</taxon>
        <taxon>Pseudomonadota</taxon>
        <taxon>Gammaproteobacteria</taxon>
        <taxon>Acidiferrobacterales</taxon>
        <taxon>Acidiferrobacteraceae</taxon>
        <taxon>Sulfuricaulis</taxon>
    </lineage>
</organism>
<dbReference type="UniPathway" id="UPA00017"/>
<evidence type="ECO:0000256" key="13">
    <source>
        <dbReference type="PIRSR" id="PIRSR603542-2"/>
    </source>
</evidence>
<dbReference type="Pfam" id="PF01648">
    <property type="entry name" value="ACPS"/>
    <property type="match status" value="1"/>
</dbReference>